<dbReference type="AlphaFoldDB" id="A0A0X3AMM7"/>
<dbReference type="EMBL" id="FCOR01000002">
    <property type="protein sequence ID" value="CVK15596.1"/>
    <property type="molecule type" value="Genomic_DNA"/>
</dbReference>
<dbReference type="STRING" id="1586267.GCA_001418685_00422"/>
<sequence length="117" mass="14176">MNEAQQWSKIEIFFKEKFAQEDIPDLNTMIFLIGLQELGLGYKKYKKDEKMNLIHIAVCRLLEPFGYYKLDGYDKDQWPHYKLIEKLPDLKPNEQTLLMKKAIIQYFMDEELLYFEK</sequence>
<dbReference type="OrthoDB" id="794480at2"/>
<keyword evidence="2" id="KW-1185">Reference proteome</keyword>
<dbReference type="Proteomes" id="UP000182761">
    <property type="component" value="Unassembled WGS sequence"/>
</dbReference>
<proteinExistence type="predicted"/>
<protein>
    <submittedName>
        <fullName evidence="1">Uncharacterized protein</fullName>
    </submittedName>
</protein>
<gene>
    <name evidence="1" type="ORF">Ga0061079_102142</name>
</gene>
<evidence type="ECO:0000313" key="2">
    <source>
        <dbReference type="Proteomes" id="UP000182761"/>
    </source>
</evidence>
<organism evidence="1 2">
    <name type="scientific">Apibacter mensalis</name>
    <dbReference type="NCBI Taxonomy" id="1586267"/>
    <lineage>
        <taxon>Bacteria</taxon>
        <taxon>Pseudomonadati</taxon>
        <taxon>Bacteroidota</taxon>
        <taxon>Flavobacteriia</taxon>
        <taxon>Flavobacteriales</taxon>
        <taxon>Weeksellaceae</taxon>
        <taxon>Apibacter</taxon>
    </lineage>
</organism>
<accession>A0A0X3AMM7</accession>
<reference evidence="1 2" key="1">
    <citation type="submission" date="2016-01" db="EMBL/GenBank/DDBJ databases">
        <authorList>
            <person name="McClelland M."/>
            <person name="Jain A."/>
            <person name="Saraogi P."/>
            <person name="Mendelson R."/>
            <person name="Westerman R."/>
            <person name="SanMiguel P."/>
            <person name="Csonka L."/>
        </authorList>
    </citation>
    <scope>NUCLEOTIDE SEQUENCE [LARGE SCALE GENOMIC DNA]</scope>
    <source>
        <strain evidence="1 2">R-53146</strain>
    </source>
</reference>
<name>A0A0X3AMM7_9FLAO</name>
<dbReference type="RefSeq" id="WP_055424824.1">
    <property type="nucleotide sequence ID" value="NZ_FCOR01000002.1"/>
</dbReference>
<evidence type="ECO:0000313" key="1">
    <source>
        <dbReference type="EMBL" id="CVK15596.1"/>
    </source>
</evidence>